<reference evidence="2 3" key="1">
    <citation type="submission" date="2021-03" db="EMBL/GenBank/DDBJ databases">
        <title>Novel species identification of genus Shewanella.</title>
        <authorList>
            <person name="Liu G."/>
            <person name="Zhang Q."/>
        </authorList>
    </citation>
    <scope>NUCLEOTIDE SEQUENCE [LARGE SCALE GENOMIC DNA]</scope>
    <source>
        <strain evidence="2 3">FJAT-52962</strain>
    </source>
</reference>
<feature type="chain" id="PRO_5046405373" evidence="1">
    <location>
        <begin position="24"/>
        <end position="1398"/>
    </location>
</feature>
<dbReference type="Pfam" id="PF13432">
    <property type="entry name" value="TPR_16"/>
    <property type="match status" value="2"/>
</dbReference>
<dbReference type="InterPro" id="IPR019734">
    <property type="entry name" value="TPR_rpt"/>
</dbReference>
<dbReference type="Gene3D" id="1.25.40.10">
    <property type="entry name" value="Tetratricopeptide repeat domain"/>
    <property type="match status" value="3"/>
</dbReference>
<evidence type="ECO:0000256" key="1">
    <source>
        <dbReference type="SAM" id="SignalP"/>
    </source>
</evidence>
<accession>A0ABX7R5Q0</accession>
<dbReference type="Pfam" id="PF13174">
    <property type="entry name" value="TPR_6"/>
    <property type="match status" value="1"/>
</dbReference>
<dbReference type="Proteomes" id="UP000663207">
    <property type="component" value="Chromosome"/>
</dbReference>
<evidence type="ECO:0000313" key="2">
    <source>
        <dbReference type="EMBL" id="QSX38138.1"/>
    </source>
</evidence>
<dbReference type="SMART" id="SM00028">
    <property type="entry name" value="TPR"/>
    <property type="match status" value="7"/>
</dbReference>
<dbReference type="EMBL" id="CP071502">
    <property type="protein sequence ID" value="QSX38138.1"/>
    <property type="molecule type" value="Genomic_DNA"/>
</dbReference>
<dbReference type="RefSeq" id="WP_207381269.1">
    <property type="nucleotide sequence ID" value="NZ_CP071502.1"/>
</dbReference>
<evidence type="ECO:0000313" key="3">
    <source>
        <dbReference type="Proteomes" id="UP000663207"/>
    </source>
</evidence>
<proteinExistence type="predicted"/>
<protein>
    <submittedName>
        <fullName evidence="2">Tetratricopeptide repeat protein</fullName>
    </submittedName>
</protein>
<organism evidence="2 3">
    <name type="scientific">Shewanella sedimentimangrovi</name>
    <dbReference type="NCBI Taxonomy" id="2814293"/>
    <lineage>
        <taxon>Bacteria</taxon>
        <taxon>Pseudomonadati</taxon>
        <taxon>Pseudomonadota</taxon>
        <taxon>Gammaproteobacteria</taxon>
        <taxon>Alteromonadales</taxon>
        <taxon>Shewanellaceae</taxon>
        <taxon>Shewanella</taxon>
    </lineage>
</organism>
<feature type="signal peptide" evidence="1">
    <location>
        <begin position="1"/>
        <end position="23"/>
    </location>
</feature>
<gene>
    <name evidence="2" type="ORF">JYB85_04740</name>
</gene>
<dbReference type="SUPFAM" id="SSF48452">
    <property type="entry name" value="TPR-like"/>
    <property type="match status" value="2"/>
</dbReference>
<keyword evidence="3" id="KW-1185">Reference proteome</keyword>
<name>A0ABX7R5Q0_9GAMM</name>
<keyword evidence="1" id="KW-0732">Signal</keyword>
<dbReference type="InterPro" id="IPR011990">
    <property type="entry name" value="TPR-like_helical_dom_sf"/>
</dbReference>
<sequence>MKRRPKYLWLLTLLLGGAAQVRANDESLDLQWQWLSPLFEQWQQASASVTDQGFGTLLDAHSGKTGLLSLPSESERAKGDPIQRLVLASDWFNQGQYAQALAVLDSTATDSPAARRLGALLAAHQQQWQKVLDWLPQDGTDTLGSYLRAMALLQLGQPQRAQTELASEISPVNGPLAVAQRLLQARIAAALGQEERALSLLRTLPPDAEAQALALWTEAQILLQSDSPERARPALLRLSRRESPLQIEASAELLNLLGQDQHLALANELRQSLLQLLARQWQAQPLGKNPKSFNLVRLELLKRRTEQLKDWLATAATSSRAYAGLLDKEPDALNAAVNDLRDKMAAKAQQTWLTLDRAGKQLQLEQLLTELLGQPAEQQVRYRLLVALSTWEQGQAFGHRWWQEDAPSDAVLDGAKQELESLLQMPRIYRQAMVATHLQQIKLKLLASAQQAEQLEQQLTQRTALLADELTRAHQQDEQQRLAQLEPQLLRLTQELLAASPLYGAAKSSSTLKLEADPAAPGPSAGRVGEQILALADPDYSQLQALLGQLGSQAQAPGLRRQAMYQEADLRLRLAEQTTELAPQTELLTGAGQLLEQLLQQQQDANLLYQLARVKDMLGDTEASLSLLGRFGSAFPAHPLWREVMFRKGEAEFSLGDYAAASASYAALESTGQDEFSDKASYKLGWSRFKNGDYPMAAASFVELLSLHWSSREQQAQALWLEEILRISAITFSYLDGVDGLQILRRPDGSLPPFFEPLSLKLANYFLNKSRFQDAAAVYQSLLDNYPDSPRAFEFQQAKIQAYSDGKFPSLVWPEKAAACKRFGQDSTFRQQAQTELRQTMDKVLTTYRGELARYHHARAQKHNRPEDWQAAIDWYQNLLSHSGQPDAGIEYLLAEALHDSGAAAEAIDYFVKASYGAPPFDKADIASYRALQGLQTLLKQAQVKQGLLKQGAEPELRQRLQPLAERHLTQFPHSDSAGTIGLTLAEEYFAAADHPKVLATVARLADLSLSAGQQGSALTLKAHSQFALQQYAEAEQSYEGLLAKGAATEQVAMLEARLAESIFRQAETARERGEVQNALTLFRRLAKRLPHVDATVNALFDAATLELNQGLWPDALRAFEDFASRFPNHALSATVPEKLVFLYEKTAAWNKAAAVLAGMAAKQDDKALSAAAHWQAAEDYDKANNPKAAAEQYQAFIASGAGSKPDMAEAWMRLANMTDNEAEKRQRLQQLLAMGQPRELTAEFAKAHLLLGHSFKQEAQAQLLNGDLQRAIKRRQKWMTKAVDHYSQVVSLGLAEPACEATLHMGLLYGDLAKALLSAPKPKGLNELELEQYEILLEEQVFPLEDKAIALHQLNLARIAEGLYNPWIAQSMAQLKRLLPARYARTELTEDYVEKLY</sequence>